<reference evidence="2 3" key="1">
    <citation type="submission" date="2023-11" db="EMBL/GenBank/DDBJ databases">
        <title>MicrobeMod: A computational toolkit for identifying prokaryotic methylation and restriction-modification with nanopore sequencing.</title>
        <authorList>
            <person name="Crits-Christoph A."/>
            <person name="Kang S.C."/>
            <person name="Lee H."/>
            <person name="Ostrov N."/>
        </authorList>
    </citation>
    <scope>NUCLEOTIDE SEQUENCE [LARGE SCALE GENOMIC DNA]</scope>
    <source>
        <strain evidence="2 3">ATCC 49870</strain>
    </source>
</reference>
<dbReference type="NCBIfam" id="NF046101">
    <property type="entry name" value="PA3496_fam"/>
    <property type="match status" value="1"/>
</dbReference>
<evidence type="ECO:0000256" key="1">
    <source>
        <dbReference type="SAM" id="MobiDB-lite"/>
    </source>
</evidence>
<protein>
    <submittedName>
        <fullName evidence="2">Uncharacterized protein</fullName>
    </submittedName>
</protein>
<evidence type="ECO:0000313" key="3">
    <source>
        <dbReference type="Proteomes" id="UP001327459"/>
    </source>
</evidence>
<dbReference type="EMBL" id="CP140153">
    <property type="protein sequence ID" value="WQH15282.1"/>
    <property type="molecule type" value="Genomic_DNA"/>
</dbReference>
<gene>
    <name evidence="2" type="ORF">SR882_05785</name>
</gene>
<feature type="compositionally biased region" description="Acidic residues" evidence="1">
    <location>
        <begin position="8"/>
        <end position="24"/>
    </location>
</feature>
<organism evidence="2 3">
    <name type="scientific">Guyparkeria halophila</name>
    <dbReference type="NCBI Taxonomy" id="47960"/>
    <lineage>
        <taxon>Bacteria</taxon>
        <taxon>Pseudomonadati</taxon>
        <taxon>Pseudomonadota</taxon>
        <taxon>Gammaproteobacteria</taxon>
        <taxon>Chromatiales</taxon>
        <taxon>Thioalkalibacteraceae</taxon>
        <taxon>Guyparkeria</taxon>
    </lineage>
</organism>
<accession>A0ABZ0YT17</accession>
<dbReference type="Pfam" id="PF26620">
    <property type="entry name" value="DUF8197"/>
    <property type="match status" value="1"/>
</dbReference>
<keyword evidence="3" id="KW-1185">Reference proteome</keyword>
<dbReference type="InterPro" id="IPR058059">
    <property type="entry name" value="PA3496-like"/>
</dbReference>
<proteinExistence type="predicted"/>
<evidence type="ECO:0000313" key="2">
    <source>
        <dbReference type="EMBL" id="WQH15282.1"/>
    </source>
</evidence>
<dbReference type="RefSeq" id="WP_322520313.1">
    <property type="nucleotide sequence ID" value="NZ_CP140153.1"/>
</dbReference>
<feature type="region of interest" description="Disordered" evidence="1">
    <location>
        <begin position="1"/>
        <end position="33"/>
    </location>
</feature>
<dbReference type="Proteomes" id="UP001327459">
    <property type="component" value="Chromosome"/>
</dbReference>
<name>A0ABZ0YT17_9GAMM</name>
<sequence>MSKKNDYQDIDDWDETDVEDDEQNNDSLLDSIKGTKDARRRLDDLLEERRLRAQMIDEF</sequence>
<dbReference type="InterPro" id="IPR058510">
    <property type="entry name" value="DUF8197"/>
</dbReference>